<dbReference type="InterPro" id="IPR011547">
    <property type="entry name" value="SLC26A/SulP_dom"/>
</dbReference>
<proteinExistence type="predicted"/>
<evidence type="ECO:0000256" key="5">
    <source>
        <dbReference type="SAM" id="Phobius"/>
    </source>
</evidence>
<dbReference type="EMBL" id="WNWW01000213">
    <property type="protein sequence ID" value="KAF3428542.1"/>
    <property type="molecule type" value="Genomic_DNA"/>
</dbReference>
<evidence type="ECO:0000259" key="6">
    <source>
        <dbReference type="Pfam" id="PF00916"/>
    </source>
</evidence>
<keyword evidence="8" id="KW-1185">Reference proteome</keyword>
<dbReference type="GO" id="GO:0016020">
    <property type="term" value="C:membrane"/>
    <property type="evidence" value="ECO:0007669"/>
    <property type="project" value="UniProtKB-SubCell"/>
</dbReference>
<evidence type="ECO:0000256" key="1">
    <source>
        <dbReference type="ARBA" id="ARBA00004141"/>
    </source>
</evidence>
<keyword evidence="3 5" id="KW-1133">Transmembrane helix</keyword>
<feature type="transmembrane region" description="Helical" evidence="5">
    <location>
        <begin position="44"/>
        <end position="64"/>
    </location>
</feature>
<evidence type="ECO:0000313" key="7">
    <source>
        <dbReference type="EMBL" id="KAF3428542.1"/>
    </source>
</evidence>
<evidence type="ECO:0000256" key="4">
    <source>
        <dbReference type="ARBA" id="ARBA00023136"/>
    </source>
</evidence>
<dbReference type="PANTHER" id="PTHR11814">
    <property type="entry name" value="SULFATE TRANSPORTER"/>
    <property type="match status" value="1"/>
</dbReference>
<organism evidence="7 8">
    <name type="scientific">Frieseomelitta varia</name>
    <dbReference type="NCBI Taxonomy" id="561572"/>
    <lineage>
        <taxon>Eukaryota</taxon>
        <taxon>Metazoa</taxon>
        <taxon>Ecdysozoa</taxon>
        <taxon>Arthropoda</taxon>
        <taxon>Hexapoda</taxon>
        <taxon>Insecta</taxon>
        <taxon>Pterygota</taxon>
        <taxon>Neoptera</taxon>
        <taxon>Endopterygota</taxon>
        <taxon>Hymenoptera</taxon>
        <taxon>Apocrita</taxon>
        <taxon>Aculeata</taxon>
        <taxon>Apoidea</taxon>
        <taxon>Anthophila</taxon>
        <taxon>Apidae</taxon>
        <taxon>Frieseomelitta</taxon>
    </lineage>
</organism>
<sequence length="212" mass="23332">MALDDTDKKRWHPRGGQFNKFVKKRIPITGWLPNYNSEKFLNDAIAGVTVGLTVMPQGLAYATLAGLEPQYGLYSAFMGAMVYIVFGSCKDITIGPTALMALMTHEYVQGRNADFAILLAFLCGCLQILMAFLRLGSVLVDFISIPVTVGFTSATSVIIVVSQLKGLLGLRISSQGFLDTLTKVLQNIHRVNWWDTGMSLSCITILLLFRVM</sequence>
<feature type="transmembrane region" description="Helical" evidence="5">
    <location>
        <begin position="142"/>
        <end position="161"/>
    </location>
</feature>
<feature type="transmembrane region" description="Helical" evidence="5">
    <location>
        <begin position="76"/>
        <end position="103"/>
    </location>
</feature>
<name>A0A833SH09_9HYME</name>
<dbReference type="Proteomes" id="UP000655588">
    <property type="component" value="Unassembled WGS sequence"/>
</dbReference>
<comment type="subcellular location">
    <subcellularLocation>
        <location evidence="1">Membrane</location>
        <topology evidence="1">Multi-pass membrane protein</topology>
    </subcellularLocation>
</comment>
<dbReference type="GO" id="GO:0055085">
    <property type="term" value="P:transmembrane transport"/>
    <property type="evidence" value="ECO:0007669"/>
    <property type="project" value="InterPro"/>
</dbReference>
<dbReference type="AlphaFoldDB" id="A0A833SH09"/>
<comment type="caution">
    <text evidence="7">The sequence shown here is derived from an EMBL/GenBank/DDBJ whole genome shotgun (WGS) entry which is preliminary data.</text>
</comment>
<evidence type="ECO:0000256" key="2">
    <source>
        <dbReference type="ARBA" id="ARBA00022692"/>
    </source>
</evidence>
<feature type="domain" description="SLC26A/SulP transporter" evidence="6">
    <location>
        <begin position="40"/>
        <end position="210"/>
    </location>
</feature>
<dbReference type="Pfam" id="PF00916">
    <property type="entry name" value="Sulfate_transp"/>
    <property type="match status" value="1"/>
</dbReference>
<reference evidence="7" key="1">
    <citation type="submission" date="2019-11" db="EMBL/GenBank/DDBJ databases">
        <title>The nuclear and mitochondrial genomes of Frieseomelitta varia - a highly eusocial stingless bee (Meliponini) with a permanently sterile worker caste.</title>
        <authorList>
            <person name="Freitas F.C.P."/>
            <person name="Lourenco A.P."/>
            <person name="Nunes F.M.F."/>
            <person name="Paschoal A.R."/>
            <person name="Abreu F.C.P."/>
            <person name="Barbin F.O."/>
            <person name="Bataglia L."/>
            <person name="Cardoso-Junior C.A.M."/>
            <person name="Cervoni M.S."/>
            <person name="Silva S.R."/>
            <person name="Dalarmi F."/>
            <person name="Del Lama M.A."/>
            <person name="Depintor T.S."/>
            <person name="Ferreira K.M."/>
            <person name="Goria P.S."/>
            <person name="Jaskot M.C."/>
            <person name="Lago D.C."/>
            <person name="Luna-Lucena D."/>
            <person name="Moda L.M."/>
            <person name="Nascimento L."/>
            <person name="Pedrino M."/>
            <person name="Rabico F.O."/>
            <person name="Sanches F.C."/>
            <person name="Santos D.E."/>
            <person name="Santos C.G."/>
            <person name="Vieira J."/>
            <person name="Lopes T.F."/>
            <person name="Barchuk A.R."/>
            <person name="Hartfelder K."/>
            <person name="Simoes Z.L.P."/>
            <person name="Bitondi M.M.G."/>
            <person name="Pinheiro D.G."/>
        </authorList>
    </citation>
    <scope>NUCLEOTIDE SEQUENCE</scope>
    <source>
        <strain evidence="7">USP_RPSP 00005682</strain>
        <tissue evidence="7">Whole individual</tissue>
    </source>
</reference>
<gene>
    <name evidence="7" type="ORF">E2986_11235</name>
</gene>
<keyword evidence="4 5" id="KW-0472">Membrane</keyword>
<accession>A0A833SH09</accession>
<protein>
    <recommendedName>
        <fullName evidence="6">SLC26A/SulP transporter domain-containing protein</fullName>
    </recommendedName>
</protein>
<feature type="transmembrane region" description="Helical" evidence="5">
    <location>
        <begin position="115"/>
        <end position="136"/>
    </location>
</feature>
<keyword evidence="2 5" id="KW-0812">Transmembrane</keyword>
<evidence type="ECO:0000256" key="3">
    <source>
        <dbReference type="ARBA" id="ARBA00022989"/>
    </source>
</evidence>
<evidence type="ECO:0000313" key="8">
    <source>
        <dbReference type="Proteomes" id="UP000655588"/>
    </source>
</evidence>
<dbReference type="InterPro" id="IPR001902">
    <property type="entry name" value="SLC26A/SulP_fam"/>
</dbReference>